<evidence type="ECO:0000313" key="8">
    <source>
        <dbReference type="EMBL" id="MFD1717451.1"/>
    </source>
</evidence>
<feature type="transmembrane region" description="Helical" evidence="7">
    <location>
        <begin position="62"/>
        <end position="83"/>
    </location>
</feature>
<feature type="transmembrane region" description="Helical" evidence="7">
    <location>
        <begin position="90"/>
        <end position="107"/>
    </location>
</feature>
<dbReference type="PANTHER" id="PTHR32196">
    <property type="entry name" value="ABC TRANSPORTER PERMEASE PROTEIN YPHD-RELATED-RELATED"/>
    <property type="match status" value="1"/>
</dbReference>
<evidence type="ECO:0000256" key="2">
    <source>
        <dbReference type="ARBA" id="ARBA00022475"/>
    </source>
</evidence>
<keyword evidence="9" id="KW-1185">Reference proteome</keyword>
<evidence type="ECO:0000256" key="3">
    <source>
        <dbReference type="ARBA" id="ARBA00022692"/>
    </source>
</evidence>
<protein>
    <submittedName>
        <fullName evidence="8">ABC transporter permease</fullName>
    </submittedName>
</protein>
<evidence type="ECO:0000256" key="7">
    <source>
        <dbReference type="SAM" id="Phobius"/>
    </source>
</evidence>
<dbReference type="RefSeq" id="WP_388003706.1">
    <property type="nucleotide sequence ID" value="NZ_JBHUEE010000002.1"/>
</dbReference>
<feature type="transmembrane region" description="Helical" evidence="7">
    <location>
        <begin position="234"/>
        <end position="255"/>
    </location>
</feature>
<feature type="transmembrane region" description="Helical" evidence="7">
    <location>
        <begin position="184"/>
        <end position="205"/>
    </location>
</feature>
<dbReference type="EMBL" id="JBHUEE010000002">
    <property type="protein sequence ID" value="MFD1717451.1"/>
    <property type="molecule type" value="Genomic_DNA"/>
</dbReference>
<name>A0ABW4L1Y7_9MICO</name>
<keyword evidence="5 7" id="KW-0472">Membrane</keyword>
<evidence type="ECO:0000256" key="1">
    <source>
        <dbReference type="ARBA" id="ARBA00004651"/>
    </source>
</evidence>
<sequence length="359" mass="36951">MTATTQRRTDAPPPASGGGAPGRSRGLHAALTVVRLGPVLLLGLIVAIMAALSPVFLTAVNLGNVGLEATVVAILALGQLLVILTAGIDLSVGSVIAMSSVIAALWIRDLDLVSGWLVIPSMILVGGLAGGVNGTLFVKGKLPHPFLPTLAMLMVARGVALIVSEGQPITGMPESVTALGSERIGQVPLSVLLVAGLAVVVGVILKRITWGQWIYAIGGNREAARRVGVPVDRVLISVYVFSGMCAGTAAIVVSGQTNSAYPTAGNLMELSAIAAVIIGGASFFGGRGTVIGTLVGALILGVIQNGLNLLNVQSSWQYVALGTAVVIAVEMDVLRSRLETRLRTVRTEESEEPEVSRHE</sequence>
<feature type="region of interest" description="Disordered" evidence="6">
    <location>
        <begin position="1"/>
        <end position="23"/>
    </location>
</feature>
<accession>A0ABW4L1Y7</accession>
<evidence type="ECO:0000313" key="9">
    <source>
        <dbReference type="Proteomes" id="UP001597277"/>
    </source>
</evidence>
<gene>
    <name evidence="8" type="ORF">ACFSE6_06370</name>
</gene>
<keyword evidence="3 7" id="KW-0812">Transmembrane</keyword>
<keyword evidence="2" id="KW-1003">Cell membrane</keyword>
<comment type="caution">
    <text evidence="8">The sequence shown here is derived from an EMBL/GenBank/DDBJ whole genome shotgun (WGS) entry which is preliminary data.</text>
</comment>
<feature type="transmembrane region" description="Helical" evidence="7">
    <location>
        <begin position="113"/>
        <end position="138"/>
    </location>
</feature>
<dbReference type="Proteomes" id="UP001597277">
    <property type="component" value="Unassembled WGS sequence"/>
</dbReference>
<evidence type="ECO:0000256" key="6">
    <source>
        <dbReference type="SAM" id="MobiDB-lite"/>
    </source>
</evidence>
<dbReference type="Pfam" id="PF02653">
    <property type="entry name" value="BPD_transp_2"/>
    <property type="match status" value="1"/>
</dbReference>
<keyword evidence="4 7" id="KW-1133">Transmembrane helix</keyword>
<dbReference type="InterPro" id="IPR001851">
    <property type="entry name" value="ABC_transp_permease"/>
</dbReference>
<proteinExistence type="predicted"/>
<evidence type="ECO:0000256" key="4">
    <source>
        <dbReference type="ARBA" id="ARBA00022989"/>
    </source>
</evidence>
<feature type="transmembrane region" description="Helical" evidence="7">
    <location>
        <begin position="145"/>
        <end position="164"/>
    </location>
</feature>
<evidence type="ECO:0000256" key="5">
    <source>
        <dbReference type="ARBA" id="ARBA00023136"/>
    </source>
</evidence>
<organism evidence="8 9">
    <name type="scientific">Georgenia deserti</name>
    <dbReference type="NCBI Taxonomy" id="2093781"/>
    <lineage>
        <taxon>Bacteria</taxon>
        <taxon>Bacillati</taxon>
        <taxon>Actinomycetota</taxon>
        <taxon>Actinomycetes</taxon>
        <taxon>Micrococcales</taxon>
        <taxon>Bogoriellaceae</taxon>
        <taxon>Georgenia</taxon>
    </lineage>
</organism>
<feature type="transmembrane region" description="Helical" evidence="7">
    <location>
        <begin position="33"/>
        <end position="56"/>
    </location>
</feature>
<comment type="subcellular location">
    <subcellularLocation>
        <location evidence="1">Cell membrane</location>
        <topology evidence="1">Multi-pass membrane protein</topology>
    </subcellularLocation>
</comment>
<dbReference type="CDD" id="cd06579">
    <property type="entry name" value="TM_PBP1_transp_AraH_like"/>
    <property type="match status" value="1"/>
</dbReference>
<reference evidence="9" key="1">
    <citation type="journal article" date="2019" name="Int. J. Syst. Evol. Microbiol.">
        <title>The Global Catalogue of Microorganisms (GCM) 10K type strain sequencing project: providing services to taxonomists for standard genome sequencing and annotation.</title>
        <authorList>
            <consortium name="The Broad Institute Genomics Platform"/>
            <consortium name="The Broad Institute Genome Sequencing Center for Infectious Disease"/>
            <person name="Wu L."/>
            <person name="Ma J."/>
        </authorList>
    </citation>
    <scope>NUCLEOTIDE SEQUENCE [LARGE SCALE GENOMIC DNA]</scope>
    <source>
        <strain evidence="9">JCM 17130</strain>
    </source>
</reference>
<feature type="transmembrane region" description="Helical" evidence="7">
    <location>
        <begin position="267"/>
        <end position="284"/>
    </location>
</feature>